<dbReference type="GO" id="GO:0106430">
    <property type="term" value="F:dihydroorotate dehydrogenase (quinone) activity"/>
    <property type="evidence" value="ECO:0007669"/>
    <property type="project" value="UniProtKB-EC"/>
</dbReference>
<dbReference type="InterPro" id="IPR013785">
    <property type="entry name" value="Aldolase_TIM"/>
</dbReference>
<comment type="cofactor">
    <cofactor evidence="16">
        <name>FMN</name>
        <dbReference type="ChEBI" id="CHEBI:58210"/>
    </cofactor>
    <text evidence="16">Binds 1 FMN per subunit.</text>
</comment>
<dbReference type="NCBIfam" id="NF003645">
    <property type="entry name" value="PRK05286.1-2"/>
    <property type="match status" value="1"/>
</dbReference>
<evidence type="ECO:0000256" key="9">
    <source>
        <dbReference type="ARBA" id="ARBA00022792"/>
    </source>
</evidence>
<comment type="pathway">
    <text evidence="2 16">Pyrimidine metabolism; UMP biosynthesis via de novo pathway; orotate from (S)-dihydroorotate (quinone route): step 1/1.</text>
</comment>
<keyword evidence="11" id="KW-1133">Transmembrane helix</keyword>
<comment type="subcellular location">
    <subcellularLocation>
        <location evidence="1 16">Mitochondrion inner membrane</location>
        <topology evidence="1 16">Single-pass membrane protein</topology>
    </subcellularLocation>
</comment>
<dbReference type="SUPFAM" id="SSF51395">
    <property type="entry name" value="FMN-linked oxidoreductases"/>
    <property type="match status" value="1"/>
</dbReference>
<dbReference type="Proteomes" id="UP001431783">
    <property type="component" value="Unassembled WGS sequence"/>
</dbReference>
<comment type="caution">
    <text evidence="18">The sequence shown here is derived from an EMBL/GenBank/DDBJ whole genome shotgun (WGS) entry which is preliminary data.</text>
</comment>
<dbReference type="PANTHER" id="PTHR48109">
    <property type="entry name" value="DIHYDROOROTATE DEHYDROGENASE (QUINONE), MITOCHONDRIAL-RELATED"/>
    <property type="match status" value="1"/>
</dbReference>
<dbReference type="FunFam" id="3.20.20.70:FF:000066">
    <property type="entry name" value="Dihydroorotate dehydrogenase (quinone), mitochondrial"/>
    <property type="match status" value="1"/>
</dbReference>
<gene>
    <name evidence="18" type="ORF">WA026_005551</name>
</gene>
<evidence type="ECO:0000256" key="4">
    <source>
        <dbReference type="ARBA" id="ARBA00012791"/>
    </source>
</evidence>
<keyword evidence="10" id="KW-0809">Transit peptide</keyword>
<keyword evidence="7 16" id="KW-0288">FMN</keyword>
<dbReference type="CDD" id="cd04738">
    <property type="entry name" value="DHOD_2_like"/>
    <property type="match status" value="1"/>
</dbReference>
<dbReference type="GO" id="GO:0005743">
    <property type="term" value="C:mitochondrial inner membrane"/>
    <property type="evidence" value="ECO:0007669"/>
    <property type="project" value="UniProtKB-SubCell"/>
</dbReference>
<evidence type="ECO:0000256" key="13">
    <source>
        <dbReference type="ARBA" id="ARBA00023128"/>
    </source>
</evidence>
<evidence type="ECO:0000256" key="16">
    <source>
        <dbReference type="RuleBase" id="RU361255"/>
    </source>
</evidence>
<dbReference type="Gene3D" id="3.20.20.70">
    <property type="entry name" value="Aldolase class I"/>
    <property type="match status" value="1"/>
</dbReference>
<evidence type="ECO:0000256" key="8">
    <source>
        <dbReference type="ARBA" id="ARBA00022692"/>
    </source>
</evidence>
<dbReference type="PROSITE" id="PS00912">
    <property type="entry name" value="DHODEHASE_2"/>
    <property type="match status" value="1"/>
</dbReference>
<keyword evidence="6 16" id="KW-0285">Flavoprotein</keyword>
<evidence type="ECO:0000256" key="10">
    <source>
        <dbReference type="ARBA" id="ARBA00022946"/>
    </source>
</evidence>
<dbReference type="InterPro" id="IPR050074">
    <property type="entry name" value="DHO_dehydrogenase"/>
</dbReference>
<reference evidence="18 19" key="1">
    <citation type="submission" date="2023-03" db="EMBL/GenBank/DDBJ databases">
        <title>Genome insight into feeding habits of ladybird beetles.</title>
        <authorList>
            <person name="Li H.-S."/>
            <person name="Huang Y.-H."/>
            <person name="Pang H."/>
        </authorList>
    </citation>
    <scope>NUCLEOTIDE SEQUENCE [LARGE SCALE GENOMIC DNA]</scope>
    <source>
        <strain evidence="18">SYSU_2023b</strain>
        <tissue evidence="18">Whole body</tissue>
    </source>
</reference>
<dbReference type="NCBIfam" id="NF003652">
    <property type="entry name" value="PRK05286.2-5"/>
    <property type="match status" value="1"/>
</dbReference>
<evidence type="ECO:0000256" key="6">
    <source>
        <dbReference type="ARBA" id="ARBA00022630"/>
    </source>
</evidence>
<sequence length="384" mass="42747">MSFQNRLKQMAKLCGLGYGAFAVICVYKEDLNFYKRYLMPVVHLLEPENAHKFSVIMNKFRVLPKSKYMDPDCLKVNLFGRTFSNPVGIAAGYDKNAEAVLGLDDMGFGFVEVGSVTPLPQQGNEKPRVFRLNKDQAVINRYGFNSDGHDVVLQRIYELRENNFDGILGINLGKNKISTDPIGDYVKGIIKFGPVADYLVINISSPNTPGLRNLQSKNELYNFLVPLVQTINRIPNRPALLLKLAPDLSYEERKDIAEVINKKECKVDGLIISNTTISRPENLHCKKEALEAGGLSGRPLKEMSTIMIADMYKLLNGIPIIGVGGIDSGEDAYEKIKAGAKVVQIYTSLIYNGPPVVTQIKKDLVKLLEKDGYKNIEEAVGKRS</sequence>
<feature type="domain" description="Dihydroorotate dehydrogenase catalytic" evidence="17">
    <location>
        <begin position="74"/>
        <end position="368"/>
    </location>
</feature>
<dbReference type="AlphaFoldDB" id="A0AAW1U1A8"/>
<evidence type="ECO:0000313" key="19">
    <source>
        <dbReference type="Proteomes" id="UP001431783"/>
    </source>
</evidence>
<comment type="similarity">
    <text evidence="3 16">Belongs to the dihydroorotate dehydrogenase family. Type 2 subfamily.</text>
</comment>
<evidence type="ECO:0000313" key="18">
    <source>
        <dbReference type="EMBL" id="KAK9874738.1"/>
    </source>
</evidence>
<dbReference type="InterPro" id="IPR005720">
    <property type="entry name" value="Dihydroorotate_DH_cat"/>
</dbReference>
<dbReference type="GO" id="GO:0009220">
    <property type="term" value="P:pyrimidine ribonucleotide biosynthetic process"/>
    <property type="evidence" value="ECO:0007669"/>
    <property type="project" value="TreeGrafter"/>
</dbReference>
<dbReference type="Pfam" id="PF01180">
    <property type="entry name" value="DHO_dh"/>
    <property type="match status" value="1"/>
</dbReference>
<evidence type="ECO:0000256" key="7">
    <source>
        <dbReference type="ARBA" id="ARBA00022643"/>
    </source>
</evidence>
<dbReference type="EMBL" id="JARQZJ010000032">
    <property type="protein sequence ID" value="KAK9874738.1"/>
    <property type="molecule type" value="Genomic_DNA"/>
</dbReference>
<protein>
    <recommendedName>
        <fullName evidence="5 16">Dihydroorotate dehydrogenase (quinone), mitochondrial</fullName>
        <shortName evidence="16">DHOdehase</shortName>
        <ecNumber evidence="4 16">1.3.5.2</ecNumber>
    </recommendedName>
</protein>
<evidence type="ECO:0000256" key="3">
    <source>
        <dbReference type="ARBA" id="ARBA00005359"/>
    </source>
</evidence>
<accession>A0AAW1U1A8</accession>
<dbReference type="EC" id="1.3.5.2" evidence="4 16"/>
<dbReference type="NCBIfam" id="TIGR01036">
    <property type="entry name" value="pyrD_sub2"/>
    <property type="match status" value="1"/>
</dbReference>
<evidence type="ECO:0000256" key="15">
    <source>
        <dbReference type="ARBA" id="ARBA00048639"/>
    </source>
</evidence>
<evidence type="ECO:0000256" key="11">
    <source>
        <dbReference type="ARBA" id="ARBA00022989"/>
    </source>
</evidence>
<evidence type="ECO:0000259" key="17">
    <source>
        <dbReference type="Pfam" id="PF01180"/>
    </source>
</evidence>
<keyword evidence="12 16" id="KW-0560">Oxidoreductase</keyword>
<evidence type="ECO:0000256" key="1">
    <source>
        <dbReference type="ARBA" id="ARBA00004434"/>
    </source>
</evidence>
<dbReference type="GO" id="GO:0006207">
    <property type="term" value="P:'de novo' pyrimidine nucleobase biosynthetic process"/>
    <property type="evidence" value="ECO:0007669"/>
    <property type="project" value="InterPro"/>
</dbReference>
<proteinExistence type="inferred from homology"/>
<dbReference type="PROSITE" id="PS00911">
    <property type="entry name" value="DHODEHASE_1"/>
    <property type="match status" value="1"/>
</dbReference>
<evidence type="ECO:0000256" key="14">
    <source>
        <dbReference type="ARBA" id="ARBA00023136"/>
    </source>
</evidence>
<keyword evidence="13 16" id="KW-0496">Mitochondrion</keyword>
<comment type="catalytic activity">
    <reaction evidence="15 16">
        <text>(S)-dihydroorotate + a quinone = orotate + a quinol</text>
        <dbReference type="Rhea" id="RHEA:30187"/>
        <dbReference type="ChEBI" id="CHEBI:24646"/>
        <dbReference type="ChEBI" id="CHEBI:30839"/>
        <dbReference type="ChEBI" id="CHEBI:30864"/>
        <dbReference type="ChEBI" id="CHEBI:132124"/>
        <dbReference type="EC" id="1.3.5.2"/>
    </reaction>
</comment>
<organism evidence="18 19">
    <name type="scientific">Henosepilachna vigintioctopunctata</name>
    <dbReference type="NCBI Taxonomy" id="420089"/>
    <lineage>
        <taxon>Eukaryota</taxon>
        <taxon>Metazoa</taxon>
        <taxon>Ecdysozoa</taxon>
        <taxon>Arthropoda</taxon>
        <taxon>Hexapoda</taxon>
        <taxon>Insecta</taxon>
        <taxon>Pterygota</taxon>
        <taxon>Neoptera</taxon>
        <taxon>Endopterygota</taxon>
        <taxon>Coleoptera</taxon>
        <taxon>Polyphaga</taxon>
        <taxon>Cucujiformia</taxon>
        <taxon>Coccinelloidea</taxon>
        <taxon>Coccinellidae</taxon>
        <taxon>Epilachninae</taxon>
        <taxon>Epilachnini</taxon>
        <taxon>Henosepilachna</taxon>
    </lineage>
</organism>
<evidence type="ECO:0000256" key="5">
    <source>
        <dbReference type="ARBA" id="ARBA00017599"/>
    </source>
</evidence>
<keyword evidence="8" id="KW-0812">Transmembrane</keyword>
<keyword evidence="14" id="KW-0472">Membrane</keyword>
<dbReference type="InterPro" id="IPR005719">
    <property type="entry name" value="Dihydroorotate_DH_2"/>
</dbReference>
<name>A0AAW1U1A8_9CUCU</name>
<evidence type="ECO:0000256" key="2">
    <source>
        <dbReference type="ARBA" id="ARBA00005161"/>
    </source>
</evidence>
<keyword evidence="19" id="KW-1185">Reference proteome</keyword>
<keyword evidence="9 16" id="KW-0999">Mitochondrion inner membrane</keyword>
<dbReference type="InterPro" id="IPR001295">
    <property type="entry name" value="Dihydroorotate_DH_CS"/>
</dbReference>
<evidence type="ECO:0000256" key="12">
    <source>
        <dbReference type="ARBA" id="ARBA00023002"/>
    </source>
</evidence>
<dbReference type="PANTHER" id="PTHR48109:SF4">
    <property type="entry name" value="DIHYDROOROTATE DEHYDROGENASE (QUINONE), MITOCHONDRIAL"/>
    <property type="match status" value="1"/>
</dbReference>